<evidence type="ECO:0000313" key="1">
    <source>
        <dbReference type="EMBL" id="CAM0512870.1"/>
    </source>
</evidence>
<proteinExistence type="predicted"/>
<name>A0ABC9HIW6_FASHE</name>
<gene>
    <name evidence="1" type="ORF">FHB240107_LOCUS6617</name>
</gene>
<accession>A0ABC9HIW6</accession>
<keyword evidence="2" id="KW-1185">Reference proteome</keyword>
<organism evidence="1 2">
    <name type="scientific">Fasciola hepatica</name>
    <name type="common">Liver fluke</name>
    <dbReference type="NCBI Taxonomy" id="6192"/>
    <lineage>
        <taxon>Eukaryota</taxon>
        <taxon>Metazoa</taxon>
        <taxon>Spiralia</taxon>
        <taxon>Lophotrochozoa</taxon>
        <taxon>Platyhelminthes</taxon>
        <taxon>Trematoda</taxon>
        <taxon>Digenea</taxon>
        <taxon>Plagiorchiida</taxon>
        <taxon>Echinostomata</taxon>
        <taxon>Echinostomatoidea</taxon>
        <taxon>Fasciolidae</taxon>
        <taxon>Fasciola</taxon>
    </lineage>
</organism>
<protein>
    <submittedName>
        <fullName evidence="1">Uncharacterized protein</fullName>
    </submittedName>
</protein>
<dbReference type="Proteomes" id="UP001189180">
    <property type="component" value="Unassembled WGS sequence"/>
</dbReference>
<evidence type="ECO:0000313" key="2">
    <source>
        <dbReference type="Proteomes" id="UP001189180"/>
    </source>
</evidence>
<dbReference type="AlphaFoldDB" id="A0ABC9HIW6"/>
<comment type="caution">
    <text evidence="1">The sequence shown here is derived from an EMBL/GenBank/DDBJ whole genome shotgun (WGS) entry which is preliminary data.</text>
</comment>
<dbReference type="EMBL" id="CANUEZ050000448">
    <property type="protein sequence ID" value="CAM0512870.1"/>
    <property type="molecule type" value="Genomic_DNA"/>
</dbReference>
<reference evidence="1 2" key="1">
    <citation type="submission" date="2024-08" db="EMBL/GenBank/DDBJ databases">
        <authorList>
            <person name="Paterson S."/>
        </authorList>
    </citation>
    <scope>NUCLEOTIDE SEQUENCE [LARGE SCALE GENOMIC DNA]</scope>
</reference>
<sequence>MKCMDDSYQNKFTELEENSVTINFGDICATGNDDSWMEFTIKATESGTSSDSLINCVALSGYRVLENSRVRYQFTRKEDKKVIKRLKRESDKLRITVVKDIPPTPLNEPVNAHVQWDSIEMKDNNTKNSEVMVTLFISIRLSNCAKMINGDNIFVLMKGALGGEPANSTITIPVYRKEDTEKVDLNLKMIANCSDVYPGDTVDISATISHSSQSKAEYIQLYGTVDKRDVYQYDPCQPPYLMGPAGGLTLPDWMLVWKKSFIHVGDKMVVCYPEDSWNDFRAPKMICYCAIERDPLVGFDLGNRVSQVITYQTEDEIFIGIEPQRQICITGGESEHNRNWTHDFTIVTVDGTFTTTISGEVDILKFEINSINPRSNMSLGVNIRSLRTAIRNPEGSSICQVVTLCIRGMSYRLANNYLGCEPDLQNSWNGTYHLYFFSVNISRTMSNECKQREVAELNAAFHKYLAISNVERFNFMKVTGVSIERKISLWFTTYEYRSSPSSDGCLPEYFLEWFKTQKELHTFRGTIMYEWSNYHKNIVSCKLGDSGEIANNTEIITVDTKSLTMAVKGYATSISIKFRKARIIIH</sequence>